<proteinExistence type="inferred from homology"/>
<evidence type="ECO:0000256" key="1">
    <source>
        <dbReference type="ARBA" id="ARBA00005254"/>
    </source>
</evidence>
<dbReference type="PANTHER" id="PTHR11941:SF54">
    <property type="entry name" value="ENOYL-COA HYDRATASE, MITOCHONDRIAL"/>
    <property type="match status" value="1"/>
</dbReference>
<gene>
    <name evidence="4" type="ORF">HNQ81_002951</name>
</gene>
<dbReference type="InterPro" id="IPR001753">
    <property type="entry name" value="Enoyl-CoA_hydra/iso"/>
</dbReference>
<dbReference type="RefSeq" id="WP_183352009.1">
    <property type="nucleotide sequence ID" value="NZ_JACHEO010000021.1"/>
</dbReference>
<dbReference type="FunFam" id="1.10.12.10:FF:000001">
    <property type="entry name" value="Probable enoyl-CoA hydratase, mitochondrial"/>
    <property type="match status" value="1"/>
</dbReference>
<comment type="caution">
    <text evidence="4">The sequence shown here is derived from an EMBL/GenBank/DDBJ whole genome shotgun (WGS) entry which is preliminary data.</text>
</comment>
<accession>A0A840V614</accession>
<dbReference type="CDD" id="cd06558">
    <property type="entry name" value="crotonase-like"/>
    <property type="match status" value="1"/>
</dbReference>
<name>A0A840V614_9BACT</name>
<evidence type="ECO:0000313" key="4">
    <source>
        <dbReference type="EMBL" id="MBB5349199.1"/>
    </source>
</evidence>
<sequence length="263" mass="27964">MAYTCIEVQNEAGIATITFNRPKALNALNGVTLRELDDALTAIAANDEIRVLILTGGGDKAFIAGADITEIRQLTPLAARRFSGFGQQVIDRLQHLPIPVIAAVNGFALGGGCEMALACDFIYAAETATFGLPEINLGIIPGFGGTQRLPRLIGANMAREMIYTGRFLPAREALELGLVNRCFPADQLLAEARKTATQIASKGRASLQAAKDAVRQGLNADLQTGLAIERDAFALCLSSPDAQEGTSAFIEKRKAVFTGKRDS</sequence>
<dbReference type="SUPFAM" id="SSF52096">
    <property type="entry name" value="ClpP/crotonase"/>
    <property type="match status" value="1"/>
</dbReference>
<dbReference type="Gene3D" id="3.90.226.10">
    <property type="entry name" value="2-enoyl-CoA Hydratase, Chain A, domain 1"/>
    <property type="match status" value="1"/>
</dbReference>
<keyword evidence="5" id="KW-1185">Reference proteome</keyword>
<dbReference type="PROSITE" id="PS00166">
    <property type="entry name" value="ENOYL_COA_HYDRATASE"/>
    <property type="match status" value="1"/>
</dbReference>
<evidence type="ECO:0000256" key="2">
    <source>
        <dbReference type="ARBA" id="ARBA00023239"/>
    </source>
</evidence>
<dbReference type="Pfam" id="PF00378">
    <property type="entry name" value="ECH_1"/>
    <property type="match status" value="1"/>
</dbReference>
<dbReference type="GO" id="GO:0006635">
    <property type="term" value="P:fatty acid beta-oxidation"/>
    <property type="evidence" value="ECO:0007669"/>
    <property type="project" value="TreeGrafter"/>
</dbReference>
<evidence type="ECO:0000313" key="5">
    <source>
        <dbReference type="Proteomes" id="UP000539642"/>
    </source>
</evidence>
<protein>
    <submittedName>
        <fullName evidence="4">Enoyl-CoA hydratase</fullName>
        <ecNumber evidence="4">4.2.1.17</ecNumber>
    </submittedName>
</protein>
<dbReference type="InterPro" id="IPR014748">
    <property type="entry name" value="Enoyl-CoA_hydra_C"/>
</dbReference>
<evidence type="ECO:0000256" key="3">
    <source>
        <dbReference type="RuleBase" id="RU003707"/>
    </source>
</evidence>
<dbReference type="EMBL" id="JACHEO010000021">
    <property type="protein sequence ID" value="MBB5349199.1"/>
    <property type="molecule type" value="Genomic_DNA"/>
</dbReference>
<dbReference type="InterPro" id="IPR018376">
    <property type="entry name" value="Enoyl-CoA_hyd/isom_CS"/>
</dbReference>
<comment type="similarity">
    <text evidence="1 3">Belongs to the enoyl-CoA hydratase/isomerase family.</text>
</comment>
<dbReference type="GO" id="GO:0004300">
    <property type="term" value="F:enoyl-CoA hydratase activity"/>
    <property type="evidence" value="ECO:0007669"/>
    <property type="project" value="UniProtKB-EC"/>
</dbReference>
<keyword evidence="2 4" id="KW-0456">Lyase</keyword>
<dbReference type="AlphaFoldDB" id="A0A840V614"/>
<dbReference type="Proteomes" id="UP000539642">
    <property type="component" value="Unassembled WGS sequence"/>
</dbReference>
<dbReference type="FunFam" id="3.90.226.10:FF:000009">
    <property type="entry name" value="Carnitinyl-CoA dehydratase"/>
    <property type="match status" value="1"/>
</dbReference>
<reference evidence="4 5" key="1">
    <citation type="submission" date="2020-08" db="EMBL/GenBank/DDBJ databases">
        <title>Genomic Encyclopedia of Type Strains, Phase IV (KMG-IV): sequencing the most valuable type-strain genomes for metagenomic binning, comparative biology and taxonomic classification.</title>
        <authorList>
            <person name="Goeker M."/>
        </authorList>
    </citation>
    <scope>NUCLEOTIDE SEQUENCE [LARGE SCALE GENOMIC DNA]</scope>
    <source>
        <strain evidence="4 5">DSM 28570</strain>
    </source>
</reference>
<dbReference type="EC" id="4.2.1.17" evidence="4"/>
<dbReference type="PANTHER" id="PTHR11941">
    <property type="entry name" value="ENOYL-COA HYDRATASE-RELATED"/>
    <property type="match status" value="1"/>
</dbReference>
<dbReference type="Gene3D" id="1.10.12.10">
    <property type="entry name" value="Lyase 2-enoyl-coa Hydratase, Chain A, domain 2"/>
    <property type="match status" value="1"/>
</dbReference>
<dbReference type="InterPro" id="IPR029045">
    <property type="entry name" value="ClpP/crotonase-like_dom_sf"/>
</dbReference>
<organism evidence="4 5">
    <name type="scientific">Desulfoprunum benzoelyticum</name>
    <dbReference type="NCBI Taxonomy" id="1506996"/>
    <lineage>
        <taxon>Bacteria</taxon>
        <taxon>Pseudomonadati</taxon>
        <taxon>Thermodesulfobacteriota</taxon>
        <taxon>Desulfobulbia</taxon>
        <taxon>Desulfobulbales</taxon>
        <taxon>Desulfobulbaceae</taxon>
        <taxon>Desulfoprunum</taxon>
    </lineage>
</organism>